<evidence type="ECO:0000256" key="1">
    <source>
        <dbReference type="SAM" id="MobiDB-lite"/>
    </source>
</evidence>
<dbReference type="EMBL" id="BKCJ011810634">
    <property type="protein sequence ID" value="GFD54807.1"/>
    <property type="molecule type" value="Genomic_DNA"/>
</dbReference>
<dbReference type="AlphaFoldDB" id="A0A699X524"/>
<proteinExistence type="predicted"/>
<gene>
    <name evidence="2" type="ORF">Tci_926776</name>
</gene>
<feature type="non-terminal residue" evidence="2">
    <location>
        <position position="1"/>
    </location>
</feature>
<comment type="caution">
    <text evidence="2">The sequence shown here is derived from an EMBL/GenBank/DDBJ whole genome shotgun (WGS) entry which is preliminary data.</text>
</comment>
<sequence length="70" mass="7285">GELLKGKKGGKAEPHRKKQRLSCGRVPQPDPFRDSAGHVPAAARFAGEAAGAGRIRGAAEGNRLVSGRRA</sequence>
<accession>A0A699X524</accession>
<name>A0A699X524_TANCI</name>
<reference evidence="2" key="1">
    <citation type="journal article" date="2019" name="Sci. Rep.">
        <title>Draft genome of Tanacetum cinerariifolium, the natural source of mosquito coil.</title>
        <authorList>
            <person name="Yamashiro T."/>
            <person name="Shiraishi A."/>
            <person name="Satake H."/>
            <person name="Nakayama K."/>
        </authorList>
    </citation>
    <scope>NUCLEOTIDE SEQUENCE</scope>
</reference>
<evidence type="ECO:0000313" key="2">
    <source>
        <dbReference type="EMBL" id="GFD54807.1"/>
    </source>
</evidence>
<protein>
    <submittedName>
        <fullName evidence="2">Uncharacterized protein</fullName>
    </submittedName>
</protein>
<organism evidence="2">
    <name type="scientific">Tanacetum cinerariifolium</name>
    <name type="common">Dalmatian daisy</name>
    <name type="synonym">Chrysanthemum cinerariifolium</name>
    <dbReference type="NCBI Taxonomy" id="118510"/>
    <lineage>
        <taxon>Eukaryota</taxon>
        <taxon>Viridiplantae</taxon>
        <taxon>Streptophyta</taxon>
        <taxon>Embryophyta</taxon>
        <taxon>Tracheophyta</taxon>
        <taxon>Spermatophyta</taxon>
        <taxon>Magnoliopsida</taxon>
        <taxon>eudicotyledons</taxon>
        <taxon>Gunneridae</taxon>
        <taxon>Pentapetalae</taxon>
        <taxon>asterids</taxon>
        <taxon>campanulids</taxon>
        <taxon>Asterales</taxon>
        <taxon>Asteraceae</taxon>
        <taxon>Asteroideae</taxon>
        <taxon>Anthemideae</taxon>
        <taxon>Anthemidinae</taxon>
        <taxon>Tanacetum</taxon>
    </lineage>
</organism>
<feature type="compositionally biased region" description="Basic residues" evidence="1">
    <location>
        <begin position="1"/>
        <end position="20"/>
    </location>
</feature>
<feature type="region of interest" description="Disordered" evidence="1">
    <location>
        <begin position="1"/>
        <end position="37"/>
    </location>
</feature>
<feature type="non-terminal residue" evidence="2">
    <location>
        <position position="70"/>
    </location>
</feature>